<feature type="transmembrane region" description="Helical" evidence="1">
    <location>
        <begin position="54"/>
        <end position="74"/>
    </location>
</feature>
<reference evidence="2 3" key="1">
    <citation type="submission" date="2014-11" db="EMBL/GenBank/DDBJ databases">
        <authorList>
            <person name="Urmite Genomes Urmite Genomes"/>
        </authorList>
    </citation>
    <scope>NUCLEOTIDE SEQUENCE [LARGE SCALE GENOMIC DNA]</scope>
    <source>
        <strain evidence="2 3">Oc5</strain>
    </source>
</reference>
<keyword evidence="1" id="KW-1133">Transmembrane helix</keyword>
<dbReference type="Pfam" id="PF12730">
    <property type="entry name" value="ABC2_membrane_4"/>
    <property type="match status" value="1"/>
</dbReference>
<organism evidence="2 3">
    <name type="scientific">Oceanobacillus oncorhynchi</name>
    <dbReference type="NCBI Taxonomy" id="545501"/>
    <lineage>
        <taxon>Bacteria</taxon>
        <taxon>Bacillati</taxon>
        <taxon>Bacillota</taxon>
        <taxon>Bacilli</taxon>
        <taxon>Bacillales</taxon>
        <taxon>Bacillaceae</taxon>
        <taxon>Oceanobacillus</taxon>
    </lineage>
</organism>
<proteinExistence type="predicted"/>
<dbReference type="PANTHER" id="PTHR37305:SF1">
    <property type="entry name" value="MEMBRANE PROTEIN"/>
    <property type="match status" value="1"/>
</dbReference>
<dbReference type="PANTHER" id="PTHR37305">
    <property type="entry name" value="INTEGRAL MEMBRANE PROTEIN-RELATED"/>
    <property type="match status" value="1"/>
</dbReference>
<dbReference type="EMBL" id="CDGG01000001">
    <property type="protein sequence ID" value="CEI81965.1"/>
    <property type="molecule type" value="Genomic_DNA"/>
</dbReference>
<feature type="transmembrane region" description="Helical" evidence="1">
    <location>
        <begin position="101"/>
        <end position="124"/>
    </location>
</feature>
<evidence type="ECO:0000313" key="2">
    <source>
        <dbReference type="EMBL" id="CEI81965.1"/>
    </source>
</evidence>
<keyword evidence="1" id="KW-0812">Transmembrane</keyword>
<dbReference type="OrthoDB" id="9781996at2"/>
<name>A0A0A1M9F0_9BACI</name>
<dbReference type="RefSeq" id="WP_042531461.1">
    <property type="nucleotide sequence ID" value="NZ_CDGG01000001.1"/>
</dbReference>
<evidence type="ECO:0000313" key="3">
    <source>
        <dbReference type="Proteomes" id="UP000040453"/>
    </source>
</evidence>
<feature type="transmembrane region" description="Helical" evidence="1">
    <location>
        <begin position="218"/>
        <end position="237"/>
    </location>
</feature>
<feature type="transmembrane region" description="Helical" evidence="1">
    <location>
        <begin position="165"/>
        <end position="183"/>
    </location>
</feature>
<evidence type="ECO:0000256" key="1">
    <source>
        <dbReference type="SAM" id="Phobius"/>
    </source>
</evidence>
<dbReference type="AlphaFoldDB" id="A0A0A1M9F0"/>
<keyword evidence="3" id="KW-1185">Reference proteome</keyword>
<sequence length="242" mass="27279">MISVISSEWYKLRKSKVLLLLLVAPLVGLFIGMSSSLGDIGAINPWYEKLVMMNFTYAVLFLPLISGVLASVICRYEHQKGGWKQLLALPVTRGKVFLSKYVLLLLLIFVMQLLYLVSIYLVGMIGGITEPFPMDIVWKTIVGGWMATFPLIALQLWVSIAFKSFAAPFAINVIFTLPTILVINSERFGPYYPWGQPFLMMNIGGSAEDFFFVPWDQILMVVGGSFLLFFIGGYLYFQRKAI</sequence>
<protein>
    <submittedName>
        <fullName evidence="2">ABC-2 family transporter protein</fullName>
    </submittedName>
</protein>
<accession>A0A0A1M9F0</accession>
<gene>
    <name evidence="2" type="ORF">BN997_01820</name>
</gene>
<dbReference type="CDD" id="cd21809">
    <property type="entry name" value="ABC-2_lan_permease-like"/>
    <property type="match status" value="1"/>
</dbReference>
<feature type="transmembrane region" description="Helical" evidence="1">
    <location>
        <begin position="136"/>
        <end position="158"/>
    </location>
</feature>
<dbReference type="Proteomes" id="UP000040453">
    <property type="component" value="Unassembled WGS sequence"/>
</dbReference>
<dbReference type="STRING" id="545501.BN997_01820"/>
<keyword evidence="1" id="KW-0472">Membrane</keyword>